<dbReference type="KEGG" id="bmic:BMR1_02g02520"/>
<protein>
    <submittedName>
        <fullName evidence="2">Uncharacterized protein</fullName>
    </submittedName>
</protein>
<sequence>MSSPGLAFANLTLLLDVPQLPAILAGDIFTKYRIYSNQILLDTFTNANMLSDIHYPYNRINIQSYAINKMGRSRKYTSDLSMCPFGVPY</sequence>
<evidence type="ECO:0000313" key="2">
    <source>
        <dbReference type="EMBL" id="SJK86007.1"/>
    </source>
</evidence>
<organism evidence="2 3">
    <name type="scientific">Babesia microti (strain RI)</name>
    <dbReference type="NCBI Taxonomy" id="1133968"/>
    <lineage>
        <taxon>Eukaryota</taxon>
        <taxon>Sar</taxon>
        <taxon>Alveolata</taxon>
        <taxon>Apicomplexa</taxon>
        <taxon>Aconoidasida</taxon>
        <taxon>Piroplasmida</taxon>
        <taxon>Babesiidae</taxon>
        <taxon>Babesia</taxon>
    </lineage>
</organism>
<dbReference type="VEuPathDB" id="PiroplasmaDB:BMR1_02g02520"/>
<dbReference type="EMBL" id="FO082872">
    <property type="protein sequence ID" value="SJK86007.1"/>
    <property type="molecule type" value="Genomic_DNA"/>
</dbReference>
<dbReference type="AlphaFoldDB" id="A0A1R4AAJ4"/>
<reference evidence="2 3" key="2">
    <citation type="journal article" date="2013" name="PLoS ONE">
        <title>Whole genome mapping and re-organization of the nuclear and mitochondrial genomes of Babesia microti isolates.</title>
        <authorList>
            <person name="Cornillot E."/>
            <person name="Dassouli A."/>
            <person name="Garg A."/>
            <person name="Pachikara N."/>
            <person name="Randazzo S."/>
            <person name="Depoix D."/>
            <person name="Carcy B."/>
            <person name="Delbecq S."/>
            <person name="Frutos R."/>
            <person name="Silva J.C."/>
            <person name="Sutton R."/>
            <person name="Krause P.J."/>
            <person name="Mamoun C.B."/>
        </authorList>
    </citation>
    <scope>NUCLEOTIDE SEQUENCE [LARGE SCALE GENOMIC DNA]</scope>
    <source>
        <strain evidence="2 3">RI</strain>
    </source>
</reference>
<dbReference type="OrthoDB" id="409619at2759"/>
<evidence type="ECO:0000313" key="3">
    <source>
        <dbReference type="Proteomes" id="UP000002899"/>
    </source>
</evidence>
<keyword evidence="3" id="KW-1185">Reference proteome</keyword>
<evidence type="ECO:0000256" key="1">
    <source>
        <dbReference type="SAM" id="SignalP"/>
    </source>
</evidence>
<dbReference type="GeneID" id="24424288"/>
<dbReference type="RefSeq" id="XP_021338206.1">
    <property type="nucleotide sequence ID" value="XM_021481579.1"/>
</dbReference>
<dbReference type="Proteomes" id="UP000002899">
    <property type="component" value="Chromosome II"/>
</dbReference>
<feature type="chain" id="PRO_5012842511" evidence="1">
    <location>
        <begin position="26"/>
        <end position="89"/>
    </location>
</feature>
<reference evidence="2 3" key="3">
    <citation type="journal article" date="2016" name="Sci. Rep.">
        <title>Genome-wide diversity and gene expression profiling of Babesia microti isolates identify polymorphic genes that mediate host-pathogen interactions.</title>
        <authorList>
            <person name="Silva J.C."/>
            <person name="Cornillot E."/>
            <person name="McCracken C."/>
            <person name="Usmani-Brown S."/>
            <person name="Dwivedi A."/>
            <person name="Ifeonu O.O."/>
            <person name="Crabtree J."/>
            <person name="Gotia H.T."/>
            <person name="Virji A.Z."/>
            <person name="Reynes C."/>
            <person name="Colinge J."/>
            <person name="Kumar V."/>
            <person name="Lawres L."/>
            <person name="Pazzi J.E."/>
            <person name="Pablo J.V."/>
            <person name="Hung C."/>
            <person name="Brancato J."/>
            <person name="Kumari P."/>
            <person name="Orvis J."/>
            <person name="Tretina K."/>
            <person name="Chibucos M."/>
            <person name="Ott S."/>
            <person name="Sadzewicz L."/>
            <person name="Sengamalay N."/>
            <person name="Shetty A.C."/>
            <person name="Su Q."/>
            <person name="Tallon L."/>
            <person name="Fraser C.M."/>
            <person name="Frutos R."/>
            <person name="Molina D.M."/>
            <person name="Krause P.J."/>
            <person name="Ben Mamoun C."/>
        </authorList>
    </citation>
    <scope>NUCLEOTIDE SEQUENCE [LARGE SCALE GENOMIC DNA]</scope>
    <source>
        <strain evidence="2 3">RI</strain>
    </source>
</reference>
<keyword evidence="1" id="KW-0732">Signal</keyword>
<accession>A0A1R4AAJ4</accession>
<proteinExistence type="predicted"/>
<reference evidence="2 3" key="1">
    <citation type="journal article" date="2012" name="Nucleic Acids Res.">
        <title>Sequencing of the smallest Apicomplexan genome from the human pathogen Babesia microti.</title>
        <authorList>
            <person name="Cornillot E."/>
            <person name="Hadj-Kaddour K."/>
            <person name="Dassouli A."/>
            <person name="Noel B."/>
            <person name="Ranwez V."/>
            <person name="Vacherie B."/>
            <person name="Augagneur Y."/>
            <person name="Bres V."/>
            <person name="Duclos A."/>
            <person name="Randazzo S."/>
            <person name="Carcy B."/>
            <person name="Debierre-Grockiego F."/>
            <person name="Delbecq S."/>
            <person name="Moubri-Menage K."/>
            <person name="Shams-Eldin H."/>
            <person name="Usmani-Brown S."/>
            <person name="Bringaud F."/>
            <person name="Wincker P."/>
            <person name="Vivares C.P."/>
            <person name="Schwarz R.T."/>
            <person name="Schetters T.P."/>
            <person name="Krause P.J."/>
            <person name="Gorenflot A."/>
            <person name="Berry V."/>
            <person name="Barbe V."/>
            <person name="Ben Mamoun C."/>
        </authorList>
    </citation>
    <scope>NUCLEOTIDE SEQUENCE [LARGE SCALE GENOMIC DNA]</scope>
    <source>
        <strain evidence="2 3">RI</strain>
    </source>
</reference>
<name>A0A1R4AAJ4_BABMR</name>
<feature type="signal peptide" evidence="1">
    <location>
        <begin position="1"/>
        <end position="25"/>
    </location>
</feature>